<evidence type="ECO:0000313" key="4">
    <source>
        <dbReference type="Proteomes" id="UP000054485"/>
    </source>
</evidence>
<keyword evidence="4" id="KW-1185">Reference proteome</keyword>
<feature type="coiled-coil region" evidence="1">
    <location>
        <begin position="565"/>
        <end position="592"/>
    </location>
</feature>
<feature type="region of interest" description="Disordered" evidence="2">
    <location>
        <begin position="1"/>
        <end position="75"/>
    </location>
</feature>
<accession>A0A0D0AEQ9</accession>
<dbReference type="EMBL" id="KN836138">
    <property type="protein sequence ID" value="KIK32712.1"/>
    <property type="molecule type" value="Genomic_DNA"/>
</dbReference>
<proteinExistence type="predicted"/>
<evidence type="ECO:0000256" key="2">
    <source>
        <dbReference type="SAM" id="MobiDB-lite"/>
    </source>
</evidence>
<dbReference type="AlphaFoldDB" id="A0A0D0AEQ9"/>
<keyword evidence="1" id="KW-0175">Coiled coil</keyword>
<reference evidence="3 4" key="1">
    <citation type="submission" date="2014-04" db="EMBL/GenBank/DDBJ databases">
        <authorList>
            <consortium name="DOE Joint Genome Institute"/>
            <person name="Kuo A."/>
            <person name="Ruytinx J."/>
            <person name="Rineau F."/>
            <person name="Colpaert J."/>
            <person name="Kohler A."/>
            <person name="Nagy L.G."/>
            <person name="Floudas D."/>
            <person name="Copeland A."/>
            <person name="Barry K.W."/>
            <person name="Cichocki N."/>
            <person name="Veneault-Fourrey C."/>
            <person name="LaButti K."/>
            <person name="Lindquist E.A."/>
            <person name="Lipzen A."/>
            <person name="Lundell T."/>
            <person name="Morin E."/>
            <person name="Murat C."/>
            <person name="Sun H."/>
            <person name="Tunlid A."/>
            <person name="Henrissat B."/>
            <person name="Grigoriev I.V."/>
            <person name="Hibbett D.S."/>
            <person name="Martin F."/>
            <person name="Nordberg H.P."/>
            <person name="Cantor M.N."/>
            <person name="Hua S.X."/>
        </authorList>
    </citation>
    <scope>NUCLEOTIDE SEQUENCE [LARGE SCALE GENOMIC DNA]</scope>
    <source>
        <strain evidence="3 4">UH-Slu-Lm8-n1</strain>
    </source>
</reference>
<feature type="compositionally biased region" description="Pro residues" evidence="2">
    <location>
        <begin position="405"/>
        <end position="418"/>
    </location>
</feature>
<feature type="compositionally biased region" description="Low complexity" evidence="2">
    <location>
        <begin position="15"/>
        <end position="32"/>
    </location>
</feature>
<feature type="compositionally biased region" description="Polar residues" evidence="2">
    <location>
        <begin position="64"/>
        <end position="75"/>
    </location>
</feature>
<feature type="compositionally biased region" description="Basic and acidic residues" evidence="2">
    <location>
        <begin position="377"/>
        <end position="386"/>
    </location>
</feature>
<evidence type="ECO:0000313" key="3">
    <source>
        <dbReference type="EMBL" id="KIK32712.1"/>
    </source>
</evidence>
<dbReference type="OrthoDB" id="2692640at2759"/>
<name>A0A0D0AEQ9_9AGAM</name>
<dbReference type="InParanoid" id="A0A0D0AEQ9"/>
<reference evidence="4" key="2">
    <citation type="submission" date="2015-01" db="EMBL/GenBank/DDBJ databases">
        <title>Evolutionary Origins and Diversification of the Mycorrhizal Mutualists.</title>
        <authorList>
            <consortium name="DOE Joint Genome Institute"/>
            <consortium name="Mycorrhizal Genomics Consortium"/>
            <person name="Kohler A."/>
            <person name="Kuo A."/>
            <person name="Nagy L.G."/>
            <person name="Floudas D."/>
            <person name="Copeland A."/>
            <person name="Barry K.W."/>
            <person name="Cichocki N."/>
            <person name="Veneault-Fourrey C."/>
            <person name="LaButti K."/>
            <person name="Lindquist E.A."/>
            <person name="Lipzen A."/>
            <person name="Lundell T."/>
            <person name="Morin E."/>
            <person name="Murat C."/>
            <person name="Riley R."/>
            <person name="Ohm R."/>
            <person name="Sun H."/>
            <person name="Tunlid A."/>
            <person name="Henrissat B."/>
            <person name="Grigoriev I.V."/>
            <person name="Hibbett D.S."/>
            <person name="Martin F."/>
        </authorList>
    </citation>
    <scope>NUCLEOTIDE SEQUENCE [LARGE SCALE GENOMIC DNA]</scope>
    <source>
        <strain evidence="4">UH-Slu-Lm8-n1</strain>
    </source>
</reference>
<dbReference type="HOGENOM" id="CLU_534819_0_0_1"/>
<sequence>MWQASASRRSLKPMPVVRPSSSRRSARLQALQKPPRQGQKSMDQVNGPVTHGRGGKSRGKRSSTPAFQIQWQSAPARTQKVVDHLRNHPADCRILFYSDGKQSHTDGDRPSGKDKVSICAVIAKCVFKDNEEYADLYAAGPDKFRDSVNNHITSLRKRYHECYDKLHATGAGIMPHDAQILKEFPWYDDLLGVMGGNPALSLKTISSRPGMDHAANYFSISRTAGSSYSESLCSGSAQFGAQPDPISADTTSAQSPSGPYPPPYSGQSYPPPSGGSPYLPAADQSYPSPVAGQLYSPHTRGPYPSPAGGHHYFPQPSGNPYLDCVPQPPQPLLPHTSNSLLDDDDDDDMSYFFDLRNDDEERMDFSDIRPPTPPAQHDYRNERDVTILDSPPKSKRAASKRPLLPSSPSPPITPPPPSGFVLPHASKTSHRDSRASFGDPGRRTSMASLKLVSRCSSGSSRSKPASVSSAPASTAATSPANSASATGKQRQGKKQRSSIQDTVEKLNNEIESVQSERVTWEELKNERYMFKYNIIRQANEHKFLQAERVETHAEAAAAHKRSLEAKDTEIRLREAETKMHDALALAHAEEAETLHLKIEYARLTGSSSGS</sequence>
<organism evidence="3 4">
    <name type="scientific">Suillus luteus UH-Slu-Lm8-n1</name>
    <dbReference type="NCBI Taxonomy" id="930992"/>
    <lineage>
        <taxon>Eukaryota</taxon>
        <taxon>Fungi</taxon>
        <taxon>Dikarya</taxon>
        <taxon>Basidiomycota</taxon>
        <taxon>Agaricomycotina</taxon>
        <taxon>Agaricomycetes</taxon>
        <taxon>Agaricomycetidae</taxon>
        <taxon>Boletales</taxon>
        <taxon>Suillineae</taxon>
        <taxon>Suillaceae</taxon>
        <taxon>Suillus</taxon>
    </lineage>
</organism>
<dbReference type="Proteomes" id="UP000054485">
    <property type="component" value="Unassembled WGS sequence"/>
</dbReference>
<gene>
    <name evidence="3" type="ORF">CY34DRAFT_110879</name>
</gene>
<protein>
    <submittedName>
        <fullName evidence="3">Uncharacterized protein</fullName>
    </submittedName>
</protein>
<feature type="compositionally biased region" description="Pro residues" evidence="2">
    <location>
        <begin position="258"/>
        <end position="274"/>
    </location>
</feature>
<feature type="compositionally biased region" description="Low complexity" evidence="2">
    <location>
        <begin position="456"/>
        <end position="486"/>
    </location>
</feature>
<evidence type="ECO:0000256" key="1">
    <source>
        <dbReference type="SAM" id="Coils"/>
    </source>
</evidence>
<feature type="region of interest" description="Disordered" evidence="2">
    <location>
        <begin position="232"/>
        <end position="500"/>
    </location>
</feature>